<sequence>MKLSFLFFGNTPDEKWQLCRQMGIHNAIAKLAPELTGAPSIDDFESFSKSKDIYEKEGFNLYGLEGDQFDMHRIKLGLPGRERDIEKYHKMLENMGRLGVTLLCYNFMATGWYRTNKNISERGGALVSGFNYDTSRQEPLSKWGTFSENQIWDNYQWFIEQVMPVAEANGVKMALHPDDPPISPVNGIGRILTSAKAMDRALSLSNSPSHGLTFCQGTFTTMNENVSEMIQKHGKNGKIFFVHIRDVVGTPDNFRETFHDNGPTDMFKMIKAYKDVGFDGPLRSDHVPSMAGESNEHMGYEMKGNLFGIGYIKGLMHGCGIKTP</sequence>
<dbReference type="AlphaFoldDB" id="A0A327SG68"/>
<keyword evidence="9" id="KW-0464">Manganese</keyword>
<gene>
    <name evidence="11" type="ORF">LX77_00632</name>
</gene>
<dbReference type="GO" id="GO:0008198">
    <property type="term" value="F:ferrous iron binding"/>
    <property type="evidence" value="ECO:0007669"/>
    <property type="project" value="TreeGrafter"/>
</dbReference>
<comment type="cofactor">
    <cofactor evidence="2">
        <name>Mn(2+)</name>
        <dbReference type="ChEBI" id="CHEBI:29035"/>
    </cofactor>
</comment>
<comment type="function">
    <text evidence="4">Catalyzes the dehydration of D-mannonate.</text>
</comment>
<evidence type="ECO:0000256" key="10">
    <source>
        <dbReference type="ARBA" id="ARBA00023239"/>
    </source>
</evidence>
<dbReference type="PIRSF" id="PIRSF016049">
    <property type="entry name" value="Man_dehyd"/>
    <property type="match status" value="1"/>
</dbReference>
<comment type="cofactor">
    <cofactor evidence="3">
        <name>Fe(2+)</name>
        <dbReference type="ChEBI" id="CHEBI:29033"/>
    </cofactor>
</comment>
<keyword evidence="12" id="KW-1185">Reference proteome</keyword>
<dbReference type="PANTHER" id="PTHR30387">
    <property type="entry name" value="MANNONATE DEHYDRATASE"/>
    <property type="match status" value="1"/>
</dbReference>
<comment type="caution">
    <text evidence="11">The sequence shown here is derived from an EMBL/GenBank/DDBJ whole genome shotgun (WGS) entry which is preliminary data.</text>
</comment>
<comment type="similarity">
    <text evidence="6">Belongs to the mannonate dehydratase family.</text>
</comment>
<dbReference type="InterPro" id="IPR004628">
    <property type="entry name" value="Man_deHydtase"/>
</dbReference>
<organism evidence="11 12">
    <name type="scientific">Gelidibacter algens</name>
    <dbReference type="NCBI Taxonomy" id="49280"/>
    <lineage>
        <taxon>Bacteria</taxon>
        <taxon>Pseudomonadati</taxon>
        <taxon>Bacteroidota</taxon>
        <taxon>Flavobacteriia</taxon>
        <taxon>Flavobacteriales</taxon>
        <taxon>Flavobacteriaceae</taxon>
        <taxon>Gelidibacter</taxon>
    </lineage>
</organism>
<keyword evidence="8" id="KW-0408">Iron</keyword>
<evidence type="ECO:0000313" key="11">
    <source>
        <dbReference type="EMBL" id="RAJ28056.1"/>
    </source>
</evidence>
<dbReference type="SUPFAM" id="SSF51658">
    <property type="entry name" value="Xylose isomerase-like"/>
    <property type="match status" value="1"/>
</dbReference>
<dbReference type="Proteomes" id="UP000248987">
    <property type="component" value="Unassembled WGS sequence"/>
</dbReference>
<accession>A0A327SG68</accession>
<dbReference type="RefSeq" id="WP_111625732.1">
    <property type="nucleotide sequence ID" value="NZ_QLLQ01000001.1"/>
</dbReference>
<comment type="pathway">
    <text evidence="5">Carbohydrate metabolism; pentose and glucuronate interconversion.</text>
</comment>
<dbReference type="GO" id="GO:0008927">
    <property type="term" value="F:mannonate dehydratase activity"/>
    <property type="evidence" value="ECO:0007669"/>
    <property type="project" value="UniProtKB-EC"/>
</dbReference>
<dbReference type="InterPro" id="IPR036237">
    <property type="entry name" value="Xyl_isomerase-like_sf"/>
</dbReference>
<evidence type="ECO:0000256" key="5">
    <source>
        <dbReference type="ARBA" id="ARBA00004892"/>
    </source>
</evidence>
<dbReference type="GO" id="GO:0030145">
    <property type="term" value="F:manganese ion binding"/>
    <property type="evidence" value="ECO:0007669"/>
    <property type="project" value="TreeGrafter"/>
</dbReference>
<name>A0A327SG68_9FLAO</name>
<evidence type="ECO:0000256" key="2">
    <source>
        <dbReference type="ARBA" id="ARBA00001936"/>
    </source>
</evidence>
<dbReference type="GO" id="GO:0042840">
    <property type="term" value="P:D-glucuronate catabolic process"/>
    <property type="evidence" value="ECO:0007669"/>
    <property type="project" value="TreeGrafter"/>
</dbReference>
<evidence type="ECO:0000256" key="1">
    <source>
        <dbReference type="ARBA" id="ARBA00001794"/>
    </source>
</evidence>
<reference evidence="11 12" key="1">
    <citation type="submission" date="2018-06" db="EMBL/GenBank/DDBJ databases">
        <title>Genomic Encyclopedia of Archaeal and Bacterial Type Strains, Phase II (KMG-II): from individual species to whole genera.</title>
        <authorList>
            <person name="Goeker M."/>
        </authorList>
    </citation>
    <scope>NUCLEOTIDE SEQUENCE [LARGE SCALE GENOMIC DNA]</scope>
    <source>
        <strain evidence="11 12">DSM 12408</strain>
    </source>
</reference>
<keyword evidence="10" id="KW-0456">Lyase</keyword>
<proteinExistence type="inferred from homology"/>
<evidence type="ECO:0000256" key="8">
    <source>
        <dbReference type="ARBA" id="ARBA00023004"/>
    </source>
</evidence>
<evidence type="ECO:0000313" key="12">
    <source>
        <dbReference type="Proteomes" id="UP000248987"/>
    </source>
</evidence>
<dbReference type="EC" id="4.2.1.8" evidence="7"/>
<evidence type="ECO:0000256" key="6">
    <source>
        <dbReference type="ARBA" id="ARBA00007389"/>
    </source>
</evidence>
<dbReference type="UniPathway" id="UPA00246"/>
<evidence type="ECO:0000256" key="4">
    <source>
        <dbReference type="ARBA" id="ARBA00002713"/>
    </source>
</evidence>
<dbReference type="EMBL" id="QLLQ01000001">
    <property type="protein sequence ID" value="RAJ28056.1"/>
    <property type="molecule type" value="Genomic_DNA"/>
</dbReference>
<evidence type="ECO:0000256" key="3">
    <source>
        <dbReference type="ARBA" id="ARBA00001954"/>
    </source>
</evidence>
<protein>
    <recommendedName>
        <fullName evidence="7">mannonate dehydratase</fullName>
        <ecNumber evidence="7">4.2.1.8</ecNumber>
    </recommendedName>
</protein>
<evidence type="ECO:0000256" key="7">
    <source>
        <dbReference type="ARBA" id="ARBA00012927"/>
    </source>
</evidence>
<dbReference type="PANTHER" id="PTHR30387:SF2">
    <property type="entry name" value="MANNONATE DEHYDRATASE"/>
    <property type="match status" value="1"/>
</dbReference>
<dbReference type="Pfam" id="PF03786">
    <property type="entry name" value="UxuA"/>
    <property type="match status" value="2"/>
</dbReference>
<evidence type="ECO:0000256" key="9">
    <source>
        <dbReference type="ARBA" id="ARBA00023211"/>
    </source>
</evidence>
<comment type="catalytic activity">
    <reaction evidence="1">
        <text>D-mannonate = 2-dehydro-3-deoxy-D-gluconate + H2O</text>
        <dbReference type="Rhea" id="RHEA:20097"/>
        <dbReference type="ChEBI" id="CHEBI:15377"/>
        <dbReference type="ChEBI" id="CHEBI:17767"/>
        <dbReference type="ChEBI" id="CHEBI:57990"/>
        <dbReference type="EC" id="4.2.1.8"/>
    </reaction>
</comment>
<dbReference type="Gene3D" id="3.20.20.150">
    <property type="entry name" value="Divalent-metal-dependent TIM barrel enzymes"/>
    <property type="match status" value="1"/>
</dbReference>